<name>A0A3P7LG11_STRVU</name>
<dbReference type="Proteomes" id="UP000270094">
    <property type="component" value="Unassembled WGS sequence"/>
</dbReference>
<evidence type="ECO:0000313" key="2">
    <source>
        <dbReference type="EMBL" id="VDM78108.1"/>
    </source>
</evidence>
<dbReference type="AlphaFoldDB" id="A0A3P7LG11"/>
<dbReference type="EMBL" id="UYYB01101022">
    <property type="protein sequence ID" value="VDM78108.1"/>
    <property type="molecule type" value="Genomic_DNA"/>
</dbReference>
<feature type="region of interest" description="Disordered" evidence="1">
    <location>
        <begin position="179"/>
        <end position="224"/>
    </location>
</feature>
<dbReference type="OrthoDB" id="5839464at2759"/>
<accession>A0A3P7LG11</accession>
<evidence type="ECO:0000313" key="3">
    <source>
        <dbReference type="Proteomes" id="UP000270094"/>
    </source>
</evidence>
<feature type="compositionally biased region" description="Basic and acidic residues" evidence="1">
    <location>
        <begin position="190"/>
        <end position="204"/>
    </location>
</feature>
<sequence>MAVYICVELPSISGLPDIMNCLLERSIKFTVSKDRNSLCERCSARNEFVQSPGCSYLQSLPQISTPSSASLELMDMYPRSESVDSEPSENVKEETSLPHMNEAATVKDEIEEADLVASGSELLQQVSANFSSYQEKAQNFTDSEVALVREKGTGSAAKQCQQEGVIWVHRGKEWRGEEGAVGTTRKMKGGRGEGGRRMGGERGIVDVQQAGESDKRVVCHRRHH</sequence>
<proteinExistence type="predicted"/>
<protein>
    <submittedName>
        <fullName evidence="2">Uncharacterized protein</fullName>
    </submittedName>
</protein>
<keyword evidence="3" id="KW-1185">Reference proteome</keyword>
<evidence type="ECO:0000256" key="1">
    <source>
        <dbReference type="SAM" id="MobiDB-lite"/>
    </source>
</evidence>
<gene>
    <name evidence="2" type="ORF">SVUK_LOCUS13106</name>
</gene>
<organism evidence="2 3">
    <name type="scientific">Strongylus vulgaris</name>
    <name type="common">Blood worm</name>
    <dbReference type="NCBI Taxonomy" id="40348"/>
    <lineage>
        <taxon>Eukaryota</taxon>
        <taxon>Metazoa</taxon>
        <taxon>Ecdysozoa</taxon>
        <taxon>Nematoda</taxon>
        <taxon>Chromadorea</taxon>
        <taxon>Rhabditida</taxon>
        <taxon>Rhabditina</taxon>
        <taxon>Rhabditomorpha</taxon>
        <taxon>Strongyloidea</taxon>
        <taxon>Strongylidae</taxon>
        <taxon>Strongylus</taxon>
    </lineage>
</organism>
<reference evidence="2 3" key="1">
    <citation type="submission" date="2018-11" db="EMBL/GenBank/DDBJ databases">
        <authorList>
            <consortium name="Pathogen Informatics"/>
        </authorList>
    </citation>
    <scope>NUCLEOTIDE SEQUENCE [LARGE SCALE GENOMIC DNA]</scope>
</reference>